<evidence type="ECO:0000313" key="3">
    <source>
        <dbReference type="Proteomes" id="UP000600918"/>
    </source>
</evidence>
<comment type="caution">
    <text evidence="2">The sequence shown here is derived from an EMBL/GenBank/DDBJ whole genome shotgun (WGS) entry which is preliminary data.</text>
</comment>
<feature type="region of interest" description="Disordered" evidence="1">
    <location>
        <begin position="198"/>
        <end position="220"/>
    </location>
</feature>
<dbReference type="Proteomes" id="UP000600918">
    <property type="component" value="Unassembled WGS sequence"/>
</dbReference>
<reference evidence="2" key="1">
    <citation type="journal article" date="2020" name="G3 (Bethesda)">
        <title>High-Quality Assemblies for Three Invasive Social Wasps from the &lt;i&gt;Vespula&lt;/i&gt; Genus.</title>
        <authorList>
            <person name="Harrop T.W.R."/>
            <person name="Guhlin J."/>
            <person name="McLaughlin G.M."/>
            <person name="Permina E."/>
            <person name="Stockwell P."/>
            <person name="Gilligan J."/>
            <person name="Le Lec M.F."/>
            <person name="Gruber M.A.M."/>
            <person name="Quinn O."/>
            <person name="Lovegrove M."/>
            <person name="Duncan E.J."/>
            <person name="Remnant E.J."/>
            <person name="Van Eeckhoven J."/>
            <person name="Graham B."/>
            <person name="Knapp R.A."/>
            <person name="Langford K.W."/>
            <person name="Kronenberg Z."/>
            <person name="Press M.O."/>
            <person name="Eacker S.M."/>
            <person name="Wilson-Rankin E.E."/>
            <person name="Purcell J."/>
            <person name="Lester P.J."/>
            <person name="Dearden P.K."/>
        </authorList>
    </citation>
    <scope>NUCLEOTIDE SEQUENCE</scope>
    <source>
        <strain evidence="2">Volc-1</strain>
    </source>
</reference>
<evidence type="ECO:0000313" key="2">
    <source>
        <dbReference type="EMBL" id="KAF7416943.1"/>
    </source>
</evidence>
<organism evidence="2 3">
    <name type="scientific">Vespula pensylvanica</name>
    <name type="common">Western yellow jacket</name>
    <name type="synonym">Wasp</name>
    <dbReference type="NCBI Taxonomy" id="30213"/>
    <lineage>
        <taxon>Eukaryota</taxon>
        <taxon>Metazoa</taxon>
        <taxon>Ecdysozoa</taxon>
        <taxon>Arthropoda</taxon>
        <taxon>Hexapoda</taxon>
        <taxon>Insecta</taxon>
        <taxon>Pterygota</taxon>
        <taxon>Neoptera</taxon>
        <taxon>Endopterygota</taxon>
        <taxon>Hymenoptera</taxon>
        <taxon>Apocrita</taxon>
        <taxon>Aculeata</taxon>
        <taxon>Vespoidea</taxon>
        <taxon>Vespidae</taxon>
        <taxon>Vespinae</taxon>
        <taxon>Vespula</taxon>
    </lineage>
</organism>
<proteinExistence type="predicted"/>
<keyword evidence="3" id="KW-1185">Reference proteome</keyword>
<name>A0A834U580_VESPE</name>
<dbReference type="EMBL" id="JACSDY010000010">
    <property type="protein sequence ID" value="KAF7416943.1"/>
    <property type="molecule type" value="Genomic_DNA"/>
</dbReference>
<accession>A0A834U580</accession>
<sequence>MSTIQELQTASNSRGKVLSESEEKRERRCNIDSVTTRSNYEIEDERRTIGRGVDSTGRMDNYVFRESNESHERRSYRSEQNARSRCEEKAISFRLHFLLVCTTKKVTGTEHSKDLLRCVRKKYGSRVPTIRVLEQMNKERSAECLIRETFPFQDFSKNLNGSAPSVSMFRRRLRGEWACGGRGGSSSNDKNEVLFKTHRSLDPHSPRSAPTAVGPADSREPFTRAASKALSLILTSSRQASFQAFHPAAS</sequence>
<feature type="compositionally biased region" description="Basic and acidic residues" evidence="1">
    <location>
        <begin position="17"/>
        <end position="29"/>
    </location>
</feature>
<feature type="region of interest" description="Disordered" evidence="1">
    <location>
        <begin position="1"/>
        <end position="29"/>
    </location>
</feature>
<gene>
    <name evidence="2" type="ORF">H0235_011474</name>
</gene>
<dbReference type="AlphaFoldDB" id="A0A834U580"/>
<protein>
    <submittedName>
        <fullName evidence="2">Uncharacterized protein</fullName>
    </submittedName>
</protein>
<evidence type="ECO:0000256" key="1">
    <source>
        <dbReference type="SAM" id="MobiDB-lite"/>
    </source>
</evidence>
<feature type="compositionally biased region" description="Polar residues" evidence="1">
    <location>
        <begin position="1"/>
        <end position="14"/>
    </location>
</feature>